<organism evidence="1 2">
    <name type="scientific">Rotaria magnacalcarata</name>
    <dbReference type="NCBI Taxonomy" id="392030"/>
    <lineage>
        <taxon>Eukaryota</taxon>
        <taxon>Metazoa</taxon>
        <taxon>Spiralia</taxon>
        <taxon>Gnathifera</taxon>
        <taxon>Rotifera</taxon>
        <taxon>Eurotatoria</taxon>
        <taxon>Bdelloidea</taxon>
        <taxon>Philodinida</taxon>
        <taxon>Philodinidae</taxon>
        <taxon>Rotaria</taxon>
    </lineage>
</organism>
<dbReference type="EMBL" id="CAJOBH010117582">
    <property type="protein sequence ID" value="CAF4694169.1"/>
    <property type="molecule type" value="Genomic_DNA"/>
</dbReference>
<protein>
    <submittedName>
        <fullName evidence="1">Uncharacterized protein</fullName>
    </submittedName>
</protein>
<sequence>IWSPDYKKVLYPYENNDLTARTHDSYLKAAREAIRKSNGGKEVAVEGIK</sequence>
<dbReference type="AlphaFoldDB" id="A0A8S3A812"/>
<accession>A0A8S3A812</accession>
<comment type="caution">
    <text evidence="1">The sequence shown here is derived from an EMBL/GenBank/DDBJ whole genome shotgun (WGS) entry which is preliminary data.</text>
</comment>
<proteinExistence type="predicted"/>
<reference evidence="1" key="1">
    <citation type="submission" date="2021-02" db="EMBL/GenBank/DDBJ databases">
        <authorList>
            <person name="Nowell W R."/>
        </authorList>
    </citation>
    <scope>NUCLEOTIDE SEQUENCE</scope>
</reference>
<feature type="non-terminal residue" evidence="1">
    <location>
        <position position="49"/>
    </location>
</feature>
<evidence type="ECO:0000313" key="1">
    <source>
        <dbReference type="EMBL" id="CAF4694169.1"/>
    </source>
</evidence>
<evidence type="ECO:0000313" key="2">
    <source>
        <dbReference type="Proteomes" id="UP000681967"/>
    </source>
</evidence>
<feature type="non-terminal residue" evidence="1">
    <location>
        <position position="1"/>
    </location>
</feature>
<gene>
    <name evidence="1" type="ORF">BYL167_LOCUS43838</name>
</gene>
<name>A0A8S3A812_9BILA</name>
<dbReference type="Proteomes" id="UP000681967">
    <property type="component" value="Unassembled WGS sequence"/>
</dbReference>